<dbReference type="KEGG" id="cep:Cri9333_4916"/>
<keyword evidence="2" id="KW-1185">Reference proteome</keyword>
<name>K9W674_9CYAN</name>
<evidence type="ECO:0000313" key="2">
    <source>
        <dbReference type="Proteomes" id="UP000010472"/>
    </source>
</evidence>
<dbReference type="EMBL" id="CP003625">
    <property type="protein sequence ID" value="AFZ15676.1"/>
    <property type="molecule type" value="Genomic_DNA"/>
</dbReference>
<geneLocation type="plasmid" evidence="1 2">
    <name>pCRI9333.05</name>
</geneLocation>
<organism evidence="1 2">
    <name type="scientific">Crinalium epipsammum PCC 9333</name>
    <dbReference type="NCBI Taxonomy" id="1173022"/>
    <lineage>
        <taxon>Bacteria</taxon>
        <taxon>Bacillati</taxon>
        <taxon>Cyanobacteriota</taxon>
        <taxon>Cyanophyceae</taxon>
        <taxon>Gomontiellales</taxon>
        <taxon>Gomontiellaceae</taxon>
        <taxon>Crinalium</taxon>
    </lineage>
</organism>
<dbReference type="HOGENOM" id="CLU_146679_2_0_3"/>
<keyword evidence="1" id="KW-0614">Plasmid</keyword>
<dbReference type="InterPro" id="IPR007367">
    <property type="entry name" value="DUF433"/>
</dbReference>
<dbReference type="InterPro" id="IPR036388">
    <property type="entry name" value="WH-like_DNA-bd_sf"/>
</dbReference>
<dbReference type="Pfam" id="PF04255">
    <property type="entry name" value="DUF433"/>
    <property type="match status" value="1"/>
</dbReference>
<evidence type="ECO:0000313" key="1">
    <source>
        <dbReference type="EMBL" id="AFZ15676.1"/>
    </source>
</evidence>
<reference evidence="1 2" key="1">
    <citation type="submission" date="2012-06" db="EMBL/GenBank/DDBJ databases">
        <title>Finished plasmid 5 of genome of Crinalium epipsammum PCC 9333.</title>
        <authorList>
            <consortium name="US DOE Joint Genome Institute"/>
            <person name="Gugger M."/>
            <person name="Coursin T."/>
            <person name="Rippka R."/>
            <person name="Tandeau De Marsac N."/>
            <person name="Huntemann M."/>
            <person name="Wei C.-L."/>
            <person name="Han J."/>
            <person name="Detter J.C."/>
            <person name="Han C."/>
            <person name="Tapia R."/>
            <person name="Davenport K."/>
            <person name="Daligault H."/>
            <person name="Erkkila T."/>
            <person name="Gu W."/>
            <person name="Munk A.C.C."/>
            <person name="Teshima H."/>
            <person name="Xu Y."/>
            <person name="Chain P."/>
            <person name="Chen A."/>
            <person name="Krypides N."/>
            <person name="Mavromatis K."/>
            <person name="Markowitz V."/>
            <person name="Szeto E."/>
            <person name="Ivanova N."/>
            <person name="Mikhailova N."/>
            <person name="Ovchinnikova G."/>
            <person name="Pagani I."/>
            <person name="Pati A."/>
            <person name="Goodwin L."/>
            <person name="Peters L."/>
            <person name="Pitluck S."/>
            <person name="Woyke T."/>
            <person name="Kerfeld C."/>
        </authorList>
    </citation>
    <scope>NUCLEOTIDE SEQUENCE [LARGE SCALE GENOMIC DNA]</scope>
    <source>
        <strain evidence="1 2">PCC 9333</strain>
        <plasmid evidence="2">Plasmid pCRI9333.05</plasmid>
    </source>
</reference>
<dbReference type="InterPro" id="IPR009057">
    <property type="entry name" value="Homeodomain-like_sf"/>
</dbReference>
<dbReference type="AlphaFoldDB" id="K9W674"/>
<protein>
    <recommendedName>
        <fullName evidence="3">DUF433 domain-containing protein</fullName>
    </recommendedName>
</protein>
<accession>K9W674</accession>
<dbReference type="RefSeq" id="WP_015180056.1">
    <property type="nucleotide sequence ID" value="NC_019736.1"/>
</dbReference>
<evidence type="ECO:0008006" key="3">
    <source>
        <dbReference type="Google" id="ProtNLM"/>
    </source>
</evidence>
<sequence length="108" mass="12503">MQLEDYFDFLSPDDIRIKGHRIGIDNVLDYYKDGYTPEEIAVNLSTLSLEQIYATITYYLHNRASVDAYLKRIADWKNQRYVEWAANPSALVQRIRAVKAGQTAEKVS</sequence>
<dbReference type="PATRIC" id="fig|1173022.3.peg.5307"/>
<gene>
    <name evidence="1" type="ORF">Cri9333_4916</name>
</gene>
<dbReference type="Gene3D" id="1.10.10.10">
    <property type="entry name" value="Winged helix-like DNA-binding domain superfamily/Winged helix DNA-binding domain"/>
    <property type="match status" value="1"/>
</dbReference>
<dbReference type="OrthoDB" id="466370at2"/>
<dbReference type="Proteomes" id="UP000010472">
    <property type="component" value="Plasmid pCRI9333.05"/>
</dbReference>
<proteinExistence type="predicted"/>
<dbReference type="SUPFAM" id="SSF46689">
    <property type="entry name" value="Homeodomain-like"/>
    <property type="match status" value="1"/>
</dbReference>